<reference evidence="1 2" key="1">
    <citation type="journal article" date="2024" name="G3 (Bethesda)">
        <title>Genome assembly of Hibiscus sabdariffa L. provides insights into metabolisms of medicinal natural products.</title>
        <authorList>
            <person name="Kim T."/>
        </authorList>
    </citation>
    <scope>NUCLEOTIDE SEQUENCE [LARGE SCALE GENOMIC DNA]</scope>
    <source>
        <strain evidence="1">TK-2024</strain>
        <tissue evidence="1">Old leaves</tissue>
    </source>
</reference>
<organism evidence="1 2">
    <name type="scientific">Hibiscus sabdariffa</name>
    <name type="common">roselle</name>
    <dbReference type="NCBI Taxonomy" id="183260"/>
    <lineage>
        <taxon>Eukaryota</taxon>
        <taxon>Viridiplantae</taxon>
        <taxon>Streptophyta</taxon>
        <taxon>Embryophyta</taxon>
        <taxon>Tracheophyta</taxon>
        <taxon>Spermatophyta</taxon>
        <taxon>Magnoliopsida</taxon>
        <taxon>eudicotyledons</taxon>
        <taxon>Gunneridae</taxon>
        <taxon>Pentapetalae</taxon>
        <taxon>rosids</taxon>
        <taxon>malvids</taxon>
        <taxon>Malvales</taxon>
        <taxon>Malvaceae</taxon>
        <taxon>Malvoideae</taxon>
        <taxon>Hibiscus</taxon>
    </lineage>
</organism>
<sequence length="253" mass="28710">MRITRSNERNLTFMQKLAFTLICCLDAFWVQTLRQKYQMRGNGANVHILDDTWVPSLRPLRQWLCIPNHVVDNLKFNDLLLHNGQWDVDQLRELLHHDAISHIIELLPPALDNSHDKWRDGFVFNEICLPLTKAYEINIVWAAYFAETCATTQASSTPRIVYHQWKQSAHGWLCLNADEAISPVDGTRTIGGVPATPQGPGYGTIANVAWSFGTDRLVIQSDNSHAIKLVLDPSALRHSMQLVHVIATLRLKS</sequence>
<evidence type="ECO:0000313" key="1">
    <source>
        <dbReference type="EMBL" id="KAK8527339.1"/>
    </source>
</evidence>
<proteinExistence type="predicted"/>
<dbReference type="Proteomes" id="UP001472677">
    <property type="component" value="Unassembled WGS sequence"/>
</dbReference>
<gene>
    <name evidence="1" type="ORF">V6N12_054557</name>
</gene>
<keyword evidence="2" id="KW-1185">Reference proteome</keyword>
<name>A0ABR2D2K6_9ROSI</name>
<protein>
    <recommendedName>
        <fullName evidence="3">RNase H type-1 domain-containing protein</fullName>
    </recommendedName>
</protein>
<accession>A0ABR2D2K6</accession>
<evidence type="ECO:0008006" key="3">
    <source>
        <dbReference type="Google" id="ProtNLM"/>
    </source>
</evidence>
<dbReference type="EMBL" id="JBBPBM010000038">
    <property type="protein sequence ID" value="KAK8527339.1"/>
    <property type="molecule type" value="Genomic_DNA"/>
</dbReference>
<evidence type="ECO:0000313" key="2">
    <source>
        <dbReference type="Proteomes" id="UP001472677"/>
    </source>
</evidence>
<comment type="caution">
    <text evidence="1">The sequence shown here is derived from an EMBL/GenBank/DDBJ whole genome shotgun (WGS) entry which is preliminary data.</text>
</comment>